<comment type="caution">
    <text evidence="2">The sequence shown here is derived from an EMBL/GenBank/DDBJ whole genome shotgun (WGS) entry which is preliminary data.</text>
</comment>
<reference evidence="2" key="1">
    <citation type="submission" date="2021-03" db="EMBL/GenBank/DDBJ databases">
        <title>Draft genome sequence of rust myrtle Austropuccinia psidii MF-1, a brazilian biotype.</title>
        <authorList>
            <person name="Quecine M.C."/>
            <person name="Pachon D.M.R."/>
            <person name="Bonatelli M.L."/>
            <person name="Correr F.H."/>
            <person name="Franceschini L.M."/>
            <person name="Leite T.F."/>
            <person name="Margarido G.R.A."/>
            <person name="Almeida C.A."/>
            <person name="Ferrarezi J.A."/>
            <person name="Labate C.A."/>
        </authorList>
    </citation>
    <scope>NUCLEOTIDE SEQUENCE</scope>
    <source>
        <strain evidence="2">MF-1</strain>
    </source>
</reference>
<dbReference type="AlphaFoldDB" id="A0A9Q3I4W7"/>
<evidence type="ECO:0000256" key="1">
    <source>
        <dbReference type="SAM" id="MobiDB-lite"/>
    </source>
</evidence>
<feature type="region of interest" description="Disordered" evidence="1">
    <location>
        <begin position="83"/>
        <end position="123"/>
    </location>
</feature>
<name>A0A9Q3I4W7_9BASI</name>
<keyword evidence="3" id="KW-1185">Reference proteome</keyword>
<feature type="region of interest" description="Disordered" evidence="1">
    <location>
        <begin position="1"/>
        <end position="28"/>
    </location>
</feature>
<dbReference type="EMBL" id="AVOT02034079">
    <property type="protein sequence ID" value="MBW0528113.1"/>
    <property type="molecule type" value="Genomic_DNA"/>
</dbReference>
<feature type="compositionally biased region" description="Basic and acidic residues" evidence="1">
    <location>
        <begin position="83"/>
        <end position="94"/>
    </location>
</feature>
<proteinExistence type="predicted"/>
<dbReference type="OrthoDB" id="2506837at2759"/>
<dbReference type="Proteomes" id="UP000765509">
    <property type="component" value="Unassembled WGS sequence"/>
</dbReference>
<evidence type="ECO:0000313" key="3">
    <source>
        <dbReference type="Proteomes" id="UP000765509"/>
    </source>
</evidence>
<gene>
    <name evidence="2" type="ORF">O181_067828</name>
</gene>
<accession>A0A9Q3I4W7</accession>
<protein>
    <submittedName>
        <fullName evidence="2">Uncharacterized protein</fullName>
    </submittedName>
</protein>
<evidence type="ECO:0000313" key="2">
    <source>
        <dbReference type="EMBL" id="MBW0528113.1"/>
    </source>
</evidence>
<feature type="compositionally biased region" description="Acidic residues" evidence="1">
    <location>
        <begin position="1"/>
        <end position="12"/>
    </location>
</feature>
<sequence>MHRVDEEIEKAEEDNGKLGHQRLQEVPPIQSNSICTCVPKRLPIDFYDPEWYNRNQNPDEKLNNRRFSEKYWDQLIEPYDISHKIHPDDKDVKSESSTSAELAGTSSEEDIDSSESDKEYIETNSLLYQDTKMAHAPDPNVFAVGSSNDLIQTDWSRW</sequence>
<organism evidence="2 3">
    <name type="scientific">Austropuccinia psidii MF-1</name>
    <dbReference type="NCBI Taxonomy" id="1389203"/>
    <lineage>
        <taxon>Eukaryota</taxon>
        <taxon>Fungi</taxon>
        <taxon>Dikarya</taxon>
        <taxon>Basidiomycota</taxon>
        <taxon>Pucciniomycotina</taxon>
        <taxon>Pucciniomycetes</taxon>
        <taxon>Pucciniales</taxon>
        <taxon>Sphaerophragmiaceae</taxon>
        <taxon>Austropuccinia</taxon>
    </lineage>
</organism>